<dbReference type="EMBL" id="CACRYJ010000042">
    <property type="protein sequence ID" value="VZO37954.1"/>
    <property type="molecule type" value="Genomic_DNA"/>
</dbReference>
<name>A0A7M4DL58_9MICO</name>
<accession>A0A7M4DL58</accession>
<gene>
    <name evidence="2" type="ORF">HALOF300_02874</name>
</gene>
<dbReference type="Gene3D" id="1.10.1220.10">
    <property type="entry name" value="Met repressor-like"/>
    <property type="match status" value="1"/>
</dbReference>
<dbReference type="Proteomes" id="UP000419743">
    <property type="component" value="Unassembled WGS sequence"/>
</dbReference>
<dbReference type="SUPFAM" id="SSF47598">
    <property type="entry name" value="Ribbon-helix-helix"/>
    <property type="match status" value="1"/>
</dbReference>
<evidence type="ECO:0000259" key="1">
    <source>
        <dbReference type="Pfam" id="PF22513"/>
    </source>
</evidence>
<feature type="domain" description="Antitoxin FitA-like ribbon-helix-helix" evidence="1">
    <location>
        <begin position="2"/>
        <end position="40"/>
    </location>
</feature>
<dbReference type="InterPro" id="IPR010985">
    <property type="entry name" value="Ribbon_hlx_hlx"/>
</dbReference>
<evidence type="ECO:0000313" key="2">
    <source>
        <dbReference type="EMBL" id="VZO37954.1"/>
    </source>
</evidence>
<dbReference type="InterPro" id="IPR053853">
    <property type="entry name" value="FitA-like_RHH"/>
</dbReference>
<dbReference type="InterPro" id="IPR013321">
    <property type="entry name" value="Arc_rbn_hlx_hlx"/>
</dbReference>
<dbReference type="GO" id="GO:0006355">
    <property type="term" value="P:regulation of DNA-templated transcription"/>
    <property type="evidence" value="ECO:0007669"/>
    <property type="project" value="InterPro"/>
</dbReference>
<protein>
    <recommendedName>
        <fullName evidence="1">Antitoxin FitA-like ribbon-helix-helix domain-containing protein</fullName>
    </recommendedName>
</protein>
<dbReference type="Pfam" id="PF22513">
    <property type="entry name" value="FitA-like_RHH"/>
    <property type="match status" value="1"/>
</dbReference>
<sequence>MATVTIRNLDDELVEALKKRAREHGRSMEAEARRILADAVVADAHTAGLGSRIRTRFAGLGEVTAERSGDLPREVELDA</sequence>
<evidence type="ECO:0000313" key="3">
    <source>
        <dbReference type="Proteomes" id="UP000419743"/>
    </source>
</evidence>
<organism evidence="2 3">
    <name type="scientific">Occultella aeris</name>
    <dbReference type="NCBI Taxonomy" id="2761496"/>
    <lineage>
        <taxon>Bacteria</taxon>
        <taxon>Bacillati</taxon>
        <taxon>Actinomycetota</taxon>
        <taxon>Actinomycetes</taxon>
        <taxon>Micrococcales</taxon>
        <taxon>Ruaniaceae</taxon>
        <taxon>Occultella</taxon>
    </lineage>
</organism>
<comment type="caution">
    <text evidence="2">The sequence shown here is derived from an EMBL/GenBank/DDBJ whole genome shotgun (WGS) entry which is preliminary data.</text>
</comment>
<dbReference type="RefSeq" id="WP_156741596.1">
    <property type="nucleotide sequence ID" value="NZ_CACRYJ010000042.1"/>
</dbReference>
<keyword evidence="3" id="KW-1185">Reference proteome</keyword>
<dbReference type="AlphaFoldDB" id="A0A7M4DL58"/>
<proteinExistence type="predicted"/>
<reference evidence="2 3" key="1">
    <citation type="submission" date="2019-11" db="EMBL/GenBank/DDBJ databases">
        <authorList>
            <person name="Criscuolo A."/>
        </authorList>
    </citation>
    <scope>NUCLEOTIDE SEQUENCE [LARGE SCALE GENOMIC DNA]</scope>
    <source>
        <strain evidence="2">CIP111667</strain>
    </source>
</reference>